<keyword evidence="4 13" id="KW-0548">Nucleotidyltransferase</keyword>
<dbReference type="PANTHER" id="PTHR46390:SF1">
    <property type="entry name" value="MANNOSE-1-PHOSPHATE GUANYLYLTRANSFERASE"/>
    <property type="match status" value="1"/>
</dbReference>
<feature type="domain" description="MannoseP isomerase/GMP-like beta-helix" evidence="12">
    <location>
        <begin position="321"/>
        <end position="369"/>
    </location>
</feature>
<dbReference type="STRING" id="1120919.GCA_000429165_00591"/>
<dbReference type="FunFam" id="3.90.550.10:FF:000046">
    <property type="entry name" value="Mannose-1-phosphate guanylyltransferase (GDP)"/>
    <property type="match status" value="1"/>
</dbReference>
<dbReference type="NCBIfam" id="TIGR01479">
    <property type="entry name" value="GMP_PMI"/>
    <property type="match status" value="1"/>
</dbReference>
<feature type="region of interest" description="Disordered" evidence="9">
    <location>
        <begin position="1"/>
        <end position="22"/>
    </location>
</feature>
<dbReference type="Proteomes" id="UP000321635">
    <property type="component" value="Unassembled WGS sequence"/>
</dbReference>
<dbReference type="RefSeq" id="WP_084440330.1">
    <property type="nucleotide sequence ID" value="NZ_AUBI01000002.1"/>
</dbReference>
<proteinExistence type="inferred from homology"/>
<dbReference type="CDD" id="cd02213">
    <property type="entry name" value="cupin_PMI_typeII_C"/>
    <property type="match status" value="1"/>
</dbReference>
<evidence type="ECO:0000256" key="7">
    <source>
        <dbReference type="ARBA" id="ARBA00047343"/>
    </source>
</evidence>
<dbReference type="CDD" id="cd02509">
    <property type="entry name" value="GDP-M1P_Guanylyltransferase"/>
    <property type="match status" value="1"/>
</dbReference>
<dbReference type="InterPro" id="IPR054566">
    <property type="entry name" value="ManC/GMP-like_b-helix"/>
</dbReference>
<dbReference type="Pfam" id="PF00483">
    <property type="entry name" value="NTP_transferase"/>
    <property type="match status" value="1"/>
</dbReference>
<dbReference type="InterPro" id="IPR049577">
    <property type="entry name" value="GMPP_N"/>
</dbReference>
<dbReference type="GO" id="GO:0005525">
    <property type="term" value="F:GTP binding"/>
    <property type="evidence" value="ECO:0007669"/>
    <property type="project" value="UniProtKB-KW"/>
</dbReference>
<sequence>MLDSPELKPLTEQTSPTPGSGVTVVPVILSGGSGTRLWPMSRASFPKQLWPLLSEYSLLQETVARARQVSLASPIIVCNEEHRFLIAEQLREAGVEHARILLEPIGRNSAPAIAAAALLVAETDPGAVLWMMAADAAMTKPAALPAAMDLAVAGAERGMVVTFGMHPTRPETGYGYIETGAPVPGVPGLSQVKAFREKPGVKQAEEFIDSGDYLWNSGMFVFRADTLIREMEQHAPKVMEGVRASYAARASDLDFERLGADEFKRVPDISIDYAIAEKSAHVAVVPTDLGWSDVGSWDALWDISSKDSHGNVSIGDVLIEDSANCYVRSDKLLTAVAGVEDAVVVVTEDAVLVTHRDKAQDVKKVVDRLKREKRPEAAVHNRCYRPWGFYESLIQNDRFQVKRIVVQPGQKLSLQKHFHRAEHWVVVGGVALVTRDEDKVLVRENESIYLPQGCIHRMENPGKIPLTLIEVQTGSYLGEDDIVRIEDSYNRT</sequence>
<dbReference type="SUPFAM" id="SSF53448">
    <property type="entry name" value="Nucleotide-diphospho-sugar transferases"/>
    <property type="match status" value="1"/>
</dbReference>
<dbReference type="GO" id="GO:0009298">
    <property type="term" value="P:GDP-mannose biosynthetic process"/>
    <property type="evidence" value="ECO:0007669"/>
    <property type="project" value="TreeGrafter"/>
</dbReference>
<gene>
    <name evidence="13" type="ORF">ANI02nite_05700</name>
</gene>
<evidence type="ECO:0000313" key="14">
    <source>
        <dbReference type="Proteomes" id="UP000321635"/>
    </source>
</evidence>
<keyword evidence="6" id="KW-0342">GTP-binding</keyword>
<dbReference type="OrthoDB" id="9806359at2"/>
<evidence type="ECO:0000256" key="4">
    <source>
        <dbReference type="ARBA" id="ARBA00022695"/>
    </source>
</evidence>
<protein>
    <recommendedName>
        <fullName evidence="2">mannose-1-phosphate guanylyltransferase</fullName>
        <ecNumber evidence="2">2.7.7.13</ecNumber>
    </recommendedName>
</protein>
<evidence type="ECO:0000259" key="11">
    <source>
        <dbReference type="Pfam" id="PF01050"/>
    </source>
</evidence>
<dbReference type="GO" id="GO:0000271">
    <property type="term" value="P:polysaccharide biosynthetic process"/>
    <property type="evidence" value="ECO:0007669"/>
    <property type="project" value="InterPro"/>
</dbReference>
<dbReference type="Gene3D" id="3.90.550.10">
    <property type="entry name" value="Spore Coat Polysaccharide Biosynthesis Protein SpsA, Chain A"/>
    <property type="match status" value="1"/>
</dbReference>
<dbReference type="InterPro" id="IPR011051">
    <property type="entry name" value="RmlC_Cupin_sf"/>
</dbReference>
<evidence type="ECO:0000259" key="10">
    <source>
        <dbReference type="Pfam" id="PF00483"/>
    </source>
</evidence>
<evidence type="ECO:0000256" key="2">
    <source>
        <dbReference type="ARBA" id="ARBA00012387"/>
    </source>
</evidence>
<dbReference type="InterPro" id="IPR029044">
    <property type="entry name" value="Nucleotide-diphossugar_trans"/>
</dbReference>
<dbReference type="InterPro" id="IPR006375">
    <property type="entry name" value="Man1P_GuaTrfase/Man6P_Isoase"/>
</dbReference>
<dbReference type="InterPro" id="IPR001538">
    <property type="entry name" value="Man6P_isomerase-2_C"/>
</dbReference>
<feature type="domain" description="Mannose-6-phosphate isomerase type II C-terminal" evidence="11">
    <location>
        <begin position="374"/>
        <end position="487"/>
    </location>
</feature>
<dbReference type="GO" id="GO:0004475">
    <property type="term" value="F:mannose-1-phosphate guanylyltransferase (GTP) activity"/>
    <property type="evidence" value="ECO:0007669"/>
    <property type="project" value="UniProtKB-EC"/>
</dbReference>
<keyword evidence="14" id="KW-1185">Reference proteome</keyword>
<dbReference type="EMBL" id="BJYF01000003">
    <property type="protein sequence ID" value="GEN58686.1"/>
    <property type="molecule type" value="Genomic_DNA"/>
</dbReference>
<accession>A0A511X6W5</accession>
<dbReference type="InterPro" id="IPR014710">
    <property type="entry name" value="RmlC-like_jellyroll"/>
</dbReference>
<comment type="similarity">
    <text evidence="1 8">Belongs to the mannose-6-phosphate isomerase type 2 family.</text>
</comment>
<organism evidence="13 14">
    <name type="scientific">Acetobacter nitrogenifigens DSM 23921 = NBRC 105050</name>
    <dbReference type="NCBI Taxonomy" id="1120919"/>
    <lineage>
        <taxon>Bacteria</taxon>
        <taxon>Pseudomonadati</taxon>
        <taxon>Pseudomonadota</taxon>
        <taxon>Alphaproteobacteria</taxon>
        <taxon>Acetobacterales</taxon>
        <taxon>Acetobacteraceae</taxon>
        <taxon>Acetobacter</taxon>
    </lineage>
</organism>
<comment type="caution">
    <text evidence="13">The sequence shown here is derived from an EMBL/GenBank/DDBJ whole genome shotgun (WGS) entry which is preliminary data.</text>
</comment>
<dbReference type="SUPFAM" id="SSF51182">
    <property type="entry name" value="RmlC-like cupins"/>
    <property type="match status" value="1"/>
</dbReference>
<dbReference type="EC" id="2.7.7.13" evidence="2"/>
<dbReference type="Pfam" id="PF01050">
    <property type="entry name" value="MannoseP_isomer"/>
    <property type="match status" value="1"/>
</dbReference>
<evidence type="ECO:0000256" key="8">
    <source>
        <dbReference type="RuleBase" id="RU004190"/>
    </source>
</evidence>
<dbReference type="InterPro" id="IPR005835">
    <property type="entry name" value="NTP_transferase_dom"/>
</dbReference>
<evidence type="ECO:0000256" key="1">
    <source>
        <dbReference type="ARBA" id="ARBA00006115"/>
    </source>
</evidence>
<evidence type="ECO:0000256" key="9">
    <source>
        <dbReference type="SAM" id="MobiDB-lite"/>
    </source>
</evidence>
<comment type="catalytic activity">
    <reaction evidence="7">
        <text>alpha-D-mannose 1-phosphate + GTP + H(+) = GDP-alpha-D-mannose + diphosphate</text>
        <dbReference type="Rhea" id="RHEA:15229"/>
        <dbReference type="ChEBI" id="CHEBI:15378"/>
        <dbReference type="ChEBI" id="CHEBI:33019"/>
        <dbReference type="ChEBI" id="CHEBI:37565"/>
        <dbReference type="ChEBI" id="CHEBI:57527"/>
        <dbReference type="ChEBI" id="CHEBI:58409"/>
        <dbReference type="EC" id="2.7.7.13"/>
    </reaction>
</comment>
<dbReference type="AlphaFoldDB" id="A0A511X6W5"/>
<dbReference type="Pfam" id="PF22640">
    <property type="entry name" value="ManC_GMP_beta-helix"/>
    <property type="match status" value="1"/>
</dbReference>
<evidence type="ECO:0000256" key="5">
    <source>
        <dbReference type="ARBA" id="ARBA00022741"/>
    </source>
</evidence>
<feature type="domain" description="Nucleotidyl transferase" evidence="10">
    <location>
        <begin position="26"/>
        <end position="307"/>
    </location>
</feature>
<keyword evidence="13" id="KW-0413">Isomerase</keyword>
<dbReference type="FunFam" id="2.60.120.10:FF:000032">
    <property type="entry name" value="Mannose-1-phosphate guanylyltransferase/mannose-6-phosphate isomerase"/>
    <property type="match status" value="1"/>
</dbReference>
<evidence type="ECO:0000313" key="13">
    <source>
        <dbReference type="EMBL" id="GEN58686.1"/>
    </source>
</evidence>
<dbReference type="InterPro" id="IPR051161">
    <property type="entry name" value="Mannose-6P_isomerase_type2"/>
</dbReference>
<keyword evidence="5" id="KW-0547">Nucleotide-binding</keyword>
<evidence type="ECO:0000256" key="6">
    <source>
        <dbReference type="ARBA" id="ARBA00023134"/>
    </source>
</evidence>
<dbReference type="Gene3D" id="2.60.120.10">
    <property type="entry name" value="Jelly Rolls"/>
    <property type="match status" value="1"/>
</dbReference>
<reference evidence="13 14" key="1">
    <citation type="submission" date="2019-07" db="EMBL/GenBank/DDBJ databases">
        <title>Whole genome shotgun sequence of Acetobacter nitrogenifigens NBRC 105050.</title>
        <authorList>
            <person name="Hosoyama A."/>
            <person name="Uohara A."/>
            <person name="Ohji S."/>
            <person name="Ichikawa N."/>
        </authorList>
    </citation>
    <scope>NUCLEOTIDE SEQUENCE [LARGE SCALE GENOMIC DNA]</scope>
    <source>
        <strain evidence="13 14">NBRC 105050</strain>
    </source>
</reference>
<keyword evidence="3 13" id="KW-0808">Transferase</keyword>
<name>A0A511X6W5_9PROT</name>
<evidence type="ECO:0000259" key="12">
    <source>
        <dbReference type="Pfam" id="PF22640"/>
    </source>
</evidence>
<evidence type="ECO:0000256" key="3">
    <source>
        <dbReference type="ARBA" id="ARBA00022679"/>
    </source>
</evidence>
<dbReference type="GO" id="GO:0016853">
    <property type="term" value="F:isomerase activity"/>
    <property type="evidence" value="ECO:0007669"/>
    <property type="project" value="UniProtKB-KW"/>
</dbReference>
<dbReference type="PANTHER" id="PTHR46390">
    <property type="entry name" value="MANNOSE-1-PHOSPHATE GUANYLYLTRANSFERASE"/>
    <property type="match status" value="1"/>
</dbReference>